<organism evidence="2 3">
    <name type="scientific">Thalassococcus lentus</name>
    <dbReference type="NCBI Taxonomy" id="1210524"/>
    <lineage>
        <taxon>Bacteria</taxon>
        <taxon>Pseudomonadati</taxon>
        <taxon>Pseudomonadota</taxon>
        <taxon>Alphaproteobacteria</taxon>
        <taxon>Rhodobacterales</taxon>
        <taxon>Roseobacteraceae</taxon>
        <taxon>Thalassococcus</taxon>
    </lineage>
</organism>
<evidence type="ECO:0000313" key="3">
    <source>
        <dbReference type="Proteomes" id="UP001210720"/>
    </source>
</evidence>
<evidence type="ECO:0000256" key="1">
    <source>
        <dbReference type="SAM" id="MobiDB-lite"/>
    </source>
</evidence>
<feature type="region of interest" description="Disordered" evidence="1">
    <location>
        <begin position="1"/>
        <end position="113"/>
    </location>
</feature>
<accession>A0ABT4XW56</accession>
<dbReference type="RefSeq" id="WP_271433402.1">
    <property type="nucleotide sequence ID" value="NZ_JAQIOY010000007.1"/>
</dbReference>
<gene>
    <name evidence="2" type="ORF">PFY00_15015</name>
</gene>
<comment type="caution">
    <text evidence="2">The sequence shown here is derived from an EMBL/GenBank/DDBJ whole genome shotgun (WGS) entry which is preliminary data.</text>
</comment>
<sequence length="113" mass="11927">MQIPSLPQIAAPLTTGHPLGLPEAAQQKAQSSQVPSVQPSDGSASDPWRDHPSQHNAQQGDRDTEGQPKTAPPSIMQIKISQLLDAQAEEQPGQTQDHASAIIPEPTDPASQS</sequence>
<proteinExistence type="predicted"/>
<keyword evidence="3" id="KW-1185">Reference proteome</keyword>
<dbReference type="EMBL" id="JAQIOY010000007">
    <property type="protein sequence ID" value="MDA7426043.1"/>
    <property type="molecule type" value="Genomic_DNA"/>
</dbReference>
<reference evidence="2 3" key="1">
    <citation type="submission" date="2023-01" db="EMBL/GenBank/DDBJ databases">
        <title>Thalassococcus onchidii sp. nov., isolated from a marine invertebrate from the South China Sea.</title>
        <authorList>
            <person name="Xu S."/>
            <person name="Liu Z."/>
            <person name="Xu Y."/>
        </authorList>
    </citation>
    <scope>NUCLEOTIDE SEQUENCE [LARGE SCALE GENOMIC DNA]</scope>
    <source>
        <strain evidence="2 3">KCTC 32084</strain>
    </source>
</reference>
<protein>
    <submittedName>
        <fullName evidence="2">Uncharacterized protein</fullName>
    </submittedName>
</protein>
<feature type="compositionally biased region" description="Low complexity" evidence="1">
    <location>
        <begin position="24"/>
        <end position="40"/>
    </location>
</feature>
<evidence type="ECO:0000313" key="2">
    <source>
        <dbReference type="EMBL" id="MDA7426043.1"/>
    </source>
</evidence>
<dbReference type="Proteomes" id="UP001210720">
    <property type="component" value="Unassembled WGS sequence"/>
</dbReference>
<name>A0ABT4XW56_9RHOB</name>